<gene>
    <name evidence="2" type="ORF">PENTCL1PPCAC_29329</name>
</gene>
<feature type="non-terminal residue" evidence="2">
    <location>
        <position position="1"/>
    </location>
</feature>
<protein>
    <submittedName>
        <fullName evidence="2">Uncharacterized protein</fullName>
    </submittedName>
</protein>
<feature type="compositionally biased region" description="Basic and acidic residues" evidence="1">
    <location>
        <begin position="222"/>
        <end position="244"/>
    </location>
</feature>
<evidence type="ECO:0000256" key="1">
    <source>
        <dbReference type="SAM" id="MobiDB-lite"/>
    </source>
</evidence>
<feature type="non-terminal residue" evidence="2">
    <location>
        <position position="268"/>
    </location>
</feature>
<dbReference type="Proteomes" id="UP001432027">
    <property type="component" value="Unassembled WGS sequence"/>
</dbReference>
<evidence type="ECO:0000313" key="2">
    <source>
        <dbReference type="EMBL" id="GMT07155.1"/>
    </source>
</evidence>
<feature type="region of interest" description="Disordered" evidence="1">
    <location>
        <begin position="219"/>
        <end position="244"/>
    </location>
</feature>
<evidence type="ECO:0000313" key="3">
    <source>
        <dbReference type="Proteomes" id="UP001432027"/>
    </source>
</evidence>
<dbReference type="EMBL" id="BTSX01000006">
    <property type="protein sequence ID" value="GMT07155.1"/>
    <property type="molecule type" value="Genomic_DNA"/>
</dbReference>
<dbReference type="AlphaFoldDB" id="A0AAV5UMP5"/>
<name>A0AAV5UMP5_9BILA</name>
<accession>A0AAV5UMP5</accession>
<keyword evidence="3" id="KW-1185">Reference proteome</keyword>
<comment type="caution">
    <text evidence="2">The sequence shown here is derived from an EMBL/GenBank/DDBJ whole genome shotgun (WGS) entry which is preliminary data.</text>
</comment>
<proteinExistence type="predicted"/>
<organism evidence="2 3">
    <name type="scientific">Pristionchus entomophagus</name>
    <dbReference type="NCBI Taxonomy" id="358040"/>
    <lineage>
        <taxon>Eukaryota</taxon>
        <taxon>Metazoa</taxon>
        <taxon>Ecdysozoa</taxon>
        <taxon>Nematoda</taxon>
        <taxon>Chromadorea</taxon>
        <taxon>Rhabditida</taxon>
        <taxon>Rhabditina</taxon>
        <taxon>Diplogasteromorpha</taxon>
        <taxon>Diplogasteroidea</taxon>
        <taxon>Neodiplogasteridae</taxon>
        <taxon>Pristionchus</taxon>
    </lineage>
</organism>
<reference evidence="2" key="1">
    <citation type="submission" date="2023-10" db="EMBL/GenBank/DDBJ databases">
        <title>Genome assembly of Pristionchus species.</title>
        <authorList>
            <person name="Yoshida K."/>
            <person name="Sommer R.J."/>
        </authorList>
    </citation>
    <scope>NUCLEOTIDE SEQUENCE</scope>
    <source>
        <strain evidence="2">RS0144</strain>
    </source>
</reference>
<sequence length="268" mass="30787">GFFWSNVLHTAHGYARSADGHHHHQRRSGVAVAVVRRRRRWMTGNEGAPPSLPSLPSTADPDGVDDWVGPTAPLPIIVPEDKLPKQIRYRREELAAYTFSHETMVAFYYHVGEQMNGKLELREGECVLYQLPEPKQPEPPKNAFFDIEDEETDEEKEARLKAEGMCLDLMEMFWMDEELGIASSRYESETEGFEAPVEMREEQMGIIPYEDLIPAGVRSRRSGNERVHPSELRTAHGESQRTRRERDLFFALELSDADDEAEDEEEEE</sequence>